<name>A0A101CFJ9_9FLAO</name>
<dbReference type="EMBL" id="LMAI01000008">
    <property type="protein sequence ID" value="KUJ55313.1"/>
    <property type="molecule type" value="Genomic_DNA"/>
</dbReference>
<evidence type="ECO:0000313" key="1">
    <source>
        <dbReference type="EMBL" id="KUJ55313.1"/>
    </source>
</evidence>
<protein>
    <submittedName>
        <fullName evidence="1">Uncharacterized protein</fullName>
    </submittedName>
</protein>
<reference evidence="1 2" key="1">
    <citation type="submission" date="2015-10" db="EMBL/GenBank/DDBJ databases">
        <title>Genome sequence of Chryseobacterium greenlandense.</title>
        <authorList>
            <person name="Newman J."/>
            <person name="Fischer K."/>
            <person name="Miller J."/>
        </authorList>
    </citation>
    <scope>NUCLEOTIDE SEQUENCE [LARGE SCALE GENOMIC DNA]</scope>
    <source>
        <strain evidence="1 2">UMB34</strain>
    </source>
</reference>
<dbReference type="Proteomes" id="UP000054388">
    <property type="component" value="Unassembled WGS sequence"/>
</dbReference>
<dbReference type="RefSeq" id="WP_059137305.1">
    <property type="nucleotide sequence ID" value="NZ_LMAI01000008.1"/>
</dbReference>
<evidence type="ECO:0000313" key="2">
    <source>
        <dbReference type="Proteomes" id="UP000054388"/>
    </source>
</evidence>
<dbReference type="AlphaFoldDB" id="A0A101CFJ9"/>
<organism evidence="1 2">
    <name type="scientific">Chryseobacterium aquaticum subsp. greenlandense</name>
    <dbReference type="NCBI Taxonomy" id="345663"/>
    <lineage>
        <taxon>Bacteria</taxon>
        <taxon>Pseudomonadati</taxon>
        <taxon>Bacteroidota</taxon>
        <taxon>Flavobacteriia</taxon>
        <taxon>Flavobacteriales</taxon>
        <taxon>Weeksellaceae</taxon>
        <taxon>Chryseobacterium group</taxon>
        <taxon>Chryseobacterium</taxon>
    </lineage>
</organism>
<gene>
    <name evidence="1" type="ORF">AR686_13660</name>
</gene>
<comment type="caution">
    <text evidence="1">The sequence shown here is derived from an EMBL/GenBank/DDBJ whole genome shotgun (WGS) entry which is preliminary data.</text>
</comment>
<sequence length="563" mass="63177">MEKKITTREELKTYFQTGDNPTENQFAELIDAYWHKEEVIPKEKIEGLENLSLDYTLQWSSASKKLSLVDSKGNPISEISLQTLDDEGKDLRYNSITSSLELYNSDNELLNSISVTDFVKNVGTQLALNSNTLQLKDYQGNVLSNINFNVSNIDNLQTLLDDKLDKPTMTDNKVGKWNGNNFIDGLLQDNGNVAGVGNIDYKNIIWAVDSPDKAALISPRITEKQRLSIVLDDTQSGAVVYQTDRKTGYYLWNGTSWQSLGENIATTDLTNTQPRTFTQNANFTWDTSGNPYYLKGLTDQTENLTQYNKVLRIDPVTNQVAMGVSSEISVTIPDNLTINAPAMNVNYTVNHIYPDPVSPLPQNLIDLKKFMATIRNNQYVQLKDNELTVQKVDTANRVTINNGIIKFLAYPDPQAIDTPLVSVNSNITMPQDKNWVFIVVPDKCYHINYMRGGRIGFARTNNTDGVQSPEIGTLMGDDNGYGWVDGSAALNVEKWNAIKPTIIYTKVGEVLNISVAYGDGTIYSRNIDALTFLGDYRFVMCMGSYNDQNQQPSFSNIRYYIEA</sequence>
<proteinExistence type="predicted"/>
<accession>A0A101CFJ9</accession>